<proteinExistence type="predicted"/>
<keyword evidence="3" id="KW-1185">Reference proteome</keyword>
<reference evidence="2" key="1">
    <citation type="submission" date="2021-02" db="EMBL/GenBank/DDBJ databases">
        <title>Strain Y2R2, a novel species of the genus Halomonas.</title>
        <authorList>
            <person name="Huang H."/>
        </authorList>
    </citation>
    <scope>NUCLEOTIDE SEQUENCE</scope>
    <source>
        <strain evidence="2">Y2R2</strain>
    </source>
</reference>
<dbReference type="InterPro" id="IPR029058">
    <property type="entry name" value="AB_hydrolase_fold"/>
</dbReference>
<evidence type="ECO:0000313" key="3">
    <source>
        <dbReference type="Proteomes" id="UP000324285"/>
    </source>
</evidence>
<dbReference type="PANTHER" id="PTHR43194:SF5">
    <property type="entry name" value="PIMELOYL-[ACYL-CARRIER PROTEIN] METHYL ESTER ESTERASE"/>
    <property type="match status" value="1"/>
</dbReference>
<dbReference type="SUPFAM" id="SSF53474">
    <property type="entry name" value="alpha/beta-Hydrolases"/>
    <property type="match status" value="1"/>
</dbReference>
<dbReference type="OrthoDB" id="9780744at2"/>
<evidence type="ECO:0000313" key="2">
    <source>
        <dbReference type="EMBL" id="QEM81465.1"/>
    </source>
</evidence>
<keyword evidence="2" id="KW-0378">Hydrolase</keyword>
<dbReference type="EMBL" id="CP038437">
    <property type="protein sequence ID" value="QEM81465.1"/>
    <property type="molecule type" value="Genomic_DNA"/>
</dbReference>
<evidence type="ECO:0000259" key="1">
    <source>
        <dbReference type="Pfam" id="PF12697"/>
    </source>
</evidence>
<dbReference type="Proteomes" id="UP000324285">
    <property type="component" value="Chromosome"/>
</dbReference>
<feature type="domain" description="AB hydrolase-1" evidence="1">
    <location>
        <begin position="19"/>
        <end position="239"/>
    </location>
</feature>
<dbReference type="RefSeq" id="WP_149284476.1">
    <property type="nucleotide sequence ID" value="NZ_CP038437.2"/>
</dbReference>
<dbReference type="Gene3D" id="3.40.50.1820">
    <property type="entry name" value="alpha/beta hydrolase"/>
    <property type="match status" value="1"/>
</dbReference>
<organism evidence="2 3">
    <name type="scientific">Halomonas binhaiensis</name>
    <dbReference type="NCBI Taxonomy" id="2562282"/>
    <lineage>
        <taxon>Bacteria</taxon>
        <taxon>Pseudomonadati</taxon>
        <taxon>Pseudomonadota</taxon>
        <taxon>Gammaproteobacteria</taxon>
        <taxon>Oceanospirillales</taxon>
        <taxon>Halomonadaceae</taxon>
        <taxon>Halomonas</taxon>
    </lineage>
</organism>
<protein>
    <submittedName>
        <fullName evidence="2">Alpha/beta fold hydrolase</fullName>
    </submittedName>
</protein>
<dbReference type="AlphaFoldDB" id="A0A5C1NGX7"/>
<dbReference type="InterPro" id="IPR050228">
    <property type="entry name" value="Carboxylesterase_BioH"/>
</dbReference>
<sequence>MNHLQEPDTNPATAPSTKLVLLSGWGIDARIWQPLAPYWPADISVTAPDWPGMGKRPALAQPDSPEALAKAMEDDLPADAIWVCWSLGALQAALLSQTLSPPQGLMLLGMGHRFCHPHGVSKSELAQFHRAFLHDPVAARESFLRWQASGEPSLRDAVRQLRTLLAADSPPDVETLEAGLKLLTHADISATLTNFPGFVVTLCGAQDPLLAPEVRDGMNVQLPSAGHCPMLSQPEALADTIVHQARQMRHAISSDREPISS</sequence>
<gene>
    <name evidence="2" type="ORF">E4T21_07845</name>
</gene>
<dbReference type="GO" id="GO:0016787">
    <property type="term" value="F:hydrolase activity"/>
    <property type="evidence" value="ECO:0007669"/>
    <property type="project" value="UniProtKB-KW"/>
</dbReference>
<dbReference type="InterPro" id="IPR000073">
    <property type="entry name" value="AB_hydrolase_1"/>
</dbReference>
<name>A0A5C1NGX7_9GAMM</name>
<dbReference type="KEGG" id="hbh:E4T21_07845"/>
<dbReference type="PANTHER" id="PTHR43194">
    <property type="entry name" value="HYDROLASE ALPHA/BETA FOLD FAMILY"/>
    <property type="match status" value="1"/>
</dbReference>
<accession>A0A5C1NGX7</accession>
<dbReference type="Pfam" id="PF12697">
    <property type="entry name" value="Abhydrolase_6"/>
    <property type="match status" value="1"/>
</dbReference>